<evidence type="ECO:0000313" key="3">
    <source>
        <dbReference type="Proteomes" id="UP001292094"/>
    </source>
</evidence>
<evidence type="ECO:0008006" key="4">
    <source>
        <dbReference type="Google" id="ProtNLM"/>
    </source>
</evidence>
<feature type="compositionally biased region" description="Low complexity" evidence="1">
    <location>
        <begin position="78"/>
        <end position="88"/>
    </location>
</feature>
<feature type="compositionally biased region" description="Pro residues" evidence="1">
    <location>
        <begin position="68"/>
        <end position="77"/>
    </location>
</feature>
<feature type="region of interest" description="Disordered" evidence="1">
    <location>
        <begin position="56"/>
        <end position="102"/>
    </location>
</feature>
<dbReference type="AlphaFoldDB" id="A0AAE1PWJ6"/>
<protein>
    <recommendedName>
        <fullName evidence="4">Phospholipid scramblase</fullName>
    </recommendedName>
</protein>
<sequence>MEQRAPWDSLTSPPSYESAMLGQPYVIAPYDPLPYPFPTPDNTTLHHYVYGCSSSTNSGSSQLSTAPSAPPFSPPPTSVTVPPSSRRLPVPPPPPSSTSLPVGPNDVHYWRHHGLDLLLSTNYIHITKRRDERYSITDNTKSLLYTTTIDMETTCCCCSSPRGPGITFHLASRNKQQVLTIQQFTHNTCCSAREMEVNVSLPSNVALGTVEGKGSHFTLSNQSGDVLCYLDQENDCCNCCPVPFKVIPASFPHDVGTVDQCGQGTMVTFPMVLDVATRTLLVAFALSQQYMREEDAKRSTS</sequence>
<reference evidence="2" key="1">
    <citation type="submission" date="2023-11" db="EMBL/GenBank/DDBJ databases">
        <title>Genome assemblies of two species of porcelain crab, Petrolisthes cinctipes and Petrolisthes manimaculis (Anomura: Porcellanidae).</title>
        <authorList>
            <person name="Angst P."/>
        </authorList>
    </citation>
    <scope>NUCLEOTIDE SEQUENCE</scope>
    <source>
        <strain evidence="2">PB745_02</strain>
        <tissue evidence="2">Gill</tissue>
    </source>
</reference>
<evidence type="ECO:0000313" key="2">
    <source>
        <dbReference type="EMBL" id="KAK4314804.1"/>
    </source>
</evidence>
<dbReference type="EMBL" id="JAWZYT010001182">
    <property type="protein sequence ID" value="KAK4314804.1"/>
    <property type="molecule type" value="Genomic_DNA"/>
</dbReference>
<dbReference type="Proteomes" id="UP001292094">
    <property type="component" value="Unassembled WGS sequence"/>
</dbReference>
<gene>
    <name evidence="2" type="ORF">Pmani_013928</name>
</gene>
<name>A0AAE1PWJ6_9EUCA</name>
<evidence type="ECO:0000256" key="1">
    <source>
        <dbReference type="SAM" id="MobiDB-lite"/>
    </source>
</evidence>
<feature type="compositionally biased region" description="Low complexity" evidence="1">
    <location>
        <begin position="56"/>
        <end position="67"/>
    </location>
</feature>
<keyword evidence="3" id="KW-1185">Reference proteome</keyword>
<accession>A0AAE1PWJ6</accession>
<proteinExistence type="predicted"/>
<organism evidence="2 3">
    <name type="scientific">Petrolisthes manimaculis</name>
    <dbReference type="NCBI Taxonomy" id="1843537"/>
    <lineage>
        <taxon>Eukaryota</taxon>
        <taxon>Metazoa</taxon>
        <taxon>Ecdysozoa</taxon>
        <taxon>Arthropoda</taxon>
        <taxon>Crustacea</taxon>
        <taxon>Multicrustacea</taxon>
        <taxon>Malacostraca</taxon>
        <taxon>Eumalacostraca</taxon>
        <taxon>Eucarida</taxon>
        <taxon>Decapoda</taxon>
        <taxon>Pleocyemata</taxon>
        <taxon>Anomura</taxon>
        <taxon>Galatheoidea</taxon>
        <taxon>Porcellanidae</taxon>
        <taxon>Petrolisthes</taxon>
    </lineage>
</organism>
<comment type="caution">
    <text evidence="2">The sequence shown here is derived from an EMBL/GenBank/DDBJ whole genome shotgun (WGS) entry which is preliminary data.</text>
</comment>